<dbReference type="InterPro" id="IPR001810">
    <property type="entry name" value="F-box_dom"/>
</dbReference>
<dbReference type="InterPro" id="IPR036047">
    <property type="entry name" value="F-box-like_dom_sf"/>
</dbReference>
<dbReference type="Pfam" id="PF12937">
    <property type="entry name" value="F-box-like"/>
    <property type="match status" value="1"/>
</dbReference>
<dbReference type="Gene3D" id="1.20.1280.50">
    <property type="match status" value="1"/>
</dbReference>
<dbReference type="EMBL" id="MK500578">
    <property type="protein sequence ID" value="QBK92493.1"/>
    <property type="molecule type" value="Genomic_DNA"/>
</dbReference>
<protein>
    <submittedName>
        <fullName evidence="2">F-box-like protein</fullName>
    </submittedName>
</protein>
<gene>
    <name evidence="2" type="ORF">LCPAC401_01310</name>
</gene>
<evidence type="ECO:0000259" key="1">
    <source>
        <dbReference type="Pfam" id="PF12937"/>
    </source>
</evidence>
<feature type="domain" description="F-box" evidence="1">
    <location>
        <begin position="40"/>
        <end position="78"/>
    </location>
</feature>
<sequence>MIIDQQIITDLKPTGKMGEVKEILLDLNITKKDLYNPSPDIVQEIFLNLNVGKISILCRVSKKFNDVCNRDFLWKTKVLTDYGLTKKYWVTWRETAKNLFQLNMVNLNTKWINGMTYGEMVKEAQNHPGKGAKTLIDMQIKFYPTTMTFKVYGYPFHEEFRKAARESMKRKLTPEELSTLQHVLTSDLSVIINAFWLYEMNYDHPRVKYPSLFLNKEIAARLPPEKRSMKSFGLIRDLIDVKYYIMRLSSLSDDILIKMKLSKR</sequence>
<accession>A0A481Z9B4</accession>
<name>A0A481Z9B4_9VIRU</name>
<proteinExistence type="predicted"/>
<evidence type="ECO:0000313" key="2">
    <source>
        <dbReference type="EMBL" id="QBK92493.1"/>
    </source>
</evidence>
<reference evidence="2" key="1">
    <citation type="journal article" date="2019" name="MBio">
        <title>Virus Genomes from Deep Sea Sediments Expand the Ocean Megavirome and Support Independent Origins of Viral Gigantism.</title>
        <authorList>
            <person name="Backstrom D."/>
            <person name="Yutin N."/>
            <person name="Jorgensen S.L."/>
            <person name="Dharamshi J."/>
            <person name="Homa F."/>
            <person name="Zaremba-Niedwiedzka K."/>
            <person name="Spang A."/>
            <person name="Wolf Y.I."/>
            <person name="Koonin E.V."/>
            <person name="Ettema T.J."/>
        </authorList>
    </citation>
    <scope>NUCLEOTIDE SEQUENCE</scope>
</reference>
<organism evidence="2">
    <name type="scientific">Pithovirus LCPAC401</name>
    <dbReference type="NCBI Taxonomy" id="2506595"/>
    <lineage>
        <taxon>Viruses</taxon>
        <taxon>Pithoviruses</taxon>
    </lineage>
</organism>
<dbReference type="SUPFAM" id="SSF81383">
    <property type="entry name" value="F-box domain"/>
    <property type="match status" value="1"/>
</dbReference>